<comment type="subcellular location">
    <subcellularLocation>
        <location evidence="1">Cell envelope</location>
    </subcellularLocation>
</comment>
<evidence type="ECO:0000313" key="5">
    <source>
        <dbReference type="Proteomes" id="UP000279446"/>
    </source>
</evidence>
<dbReference type="InterPro" id="IPR051465">
    <property type="entry name" value="Cell_Envelope_Struct_Comp"/>
</dbReference>
<feature type="domain" description="SLH" evidence="3">
    <location>
        <begin position="988"/>
        <end position="1051"/>
    </location>
</feature>
<comment type="caution">
    <text evidence="4">The sequence shown here is derived from an EMBL/GenBank/DDBJ whole genome shotgun (WGS) entry which is preliminary data.</text>
</comment>
<evidence type="ECO:0000313" key="4">
    <source>
        <dbReference type="EMBL" id="RUT40221.1"/>
    </source>
</evidence>
<keyword evidence="5" id="KW-1185">Reference proteome</keyword>
<dbReference type="CDD" id="cd00063">
    <property type="entry name" value="FN3"/>
    <property type="match status" value="1"/>
</dbReference>
<dbReference type="PANTHER" id="PTHR43308">
    <property type="entry name" value="OUTER MEMBRANE PROTEIN ALPHA-RELATED"/>
    <property type="match status" value="1"/>
</dbReference>
<evidence type="ECO:0000259" key="3">
    <source>
        <dbReference type="PROSITE" id="PS51272"/>
    </source>
</evidence>
<dbReference type="Gene3D" id="2.60.40.4270">
    <property type="entry name" value="Listeria-Bacteroides repeat domain"/>
    <property type="match status" value="1"/>
</dbReference>
<feature type="domain" description="SLH" evidence="3">
    <location>
        <begin position="927"/>
        <end position="987"/>
    </location>
</feature>
<dbReference type="InterPro" id="IPR013378">
    <property type="entry name" value="InlB-like_B-rpt"/>
</dbReference>
<dbReference type="SUPFAM" id="SSF110296">
    <property type="entry name" value="Oligoxyloglucan reducing end-specific cellobiohydrolase"/>
    <property type="match status" value="1"/>
</dbReference>
<dbReference type="InterPro" id="IPR013783">
    <property type="entry name" value="Ig-like_fold"/>
</dbReference>
<dbReference type="AlphaFoldDB" id="A0A433XYX4"/>
<organism evidence="4 5">
    <name type="scientific">Paenibacillus anaericanus</name>
    <dbReference type="NCBI Taxonomy" id="170367"/>
    <lineage>
        <taxon>Bacteria</taxon>
        <taxon>Bacillati</taxon>
        <taxon>Bacillota</taxon>
        <taxon>Bacilli</taxon>
        <taxon>Bacillales</taxon>
        <taxon>Paenibacillaceae</taxon>
        <taxon>Paenibacillus</taxon>
    </lineage>
</organism>
<dbReference type="InterPro" id="IPR001119">
    <property type="entry name" value="SLH_dom"/>
</dbReference>
<dbReference type="PANTHER" id="PTHR43308:SF1">
    <property type="entry name" value="OUTER MEMBRANE PROTEIN ALPHA"/>
    <property type="match status" value="1"/>
</dbReference>
<dbReference type="Pfam" id="PF00395">
    <property type="entry name" value="SLH"/>
    <property type="match status" value="3"/>
</dbReference>
<dbReference type="Pfam" id="PF09479">
    <property type="entry name" value="Flg_new"/>
    <property type="match status" value="1"/>
</dbReference>
<feature type="domain" description="Fibronectin type-III" evidence="2">
    <location>
        <begin position="397"/>
        <end position="489"/>
    </location>
</feature>
<accession>A0A433XYX4</accession>
<dbReference type="InterPro" id="IPR003961">
    <property type="entry name" value="FN3_dom"/>
</dbReference>
<dbReference type="NCBIfam" id="TIGR02543">
    <property type="entry name" value="List_Bact_rpt"/>
    <property type="match status" value="1"/>
</dbReference>
<dbReference type="Proteomes" id="UP000279446">
    <property type="component" value="Unassembled WGS sequence"/>
</dbReference>
<name>A0A433XYX4_9BACL</name>
<evidence type="ECO:0000256" key="1">
    <source>
        <dbReference type="ARBA" id="ARBA00004196"/>
    </source>
</evidence>
<feature type="domain" description="SLH" evidence="3">
    <location>
        <begin position="1053"/>
        <end position="1111"/>
    </location>
</feature>
<dbReference type="PROSITE" id="PS51272">
    <property type="entry name" value="SLH"/>
    <property type="match status" value="3"/>
</dbReference>
<reference evidence="4 5" key="1">
    <citation type="submission" date="2018-12" db="EMBL/GenBank/DDBJ databases">
        <authorList>
            <person name="Sun L."/>
            <person name="Chen Z."/>
        </authorList>
    </citation>
    <scope>NUCLEOTIDE SEQUENCE [LARGE SCALE GENOMIC DNA]</scope>
    <source>
        <strain evidence="4 5">DSM 15890</strain>
    </source>
</reference>
<dbReference type="PROSITE" id="PS50853">
    <property type="entry name" value="FN3"/>
    <property type="match status" value="1"/>
</dbReference>
<dbReference type="Gene3D" id="2.60.40.10">
    <property type="entry name" value="Immunoglobulins"/>
    <property type="match status" value="1"/>
</dbReference>
<dbReference type="GO" id="GO:0030313">
    <property type="term" value="C:cell envelope"/>
    <property type="evidence" value="ECO:0007669"/>
    <property type="project" value="UniProtKB-SubCell"/>
</dbReference>
<dbReference type="SUPFAM" id="SSF49265">
    <property type="entry name" value="Fibronectin type III"/>
    <property type="match status" value="1"/>
</dbReference>
<dbReference type="InterPro" id="IPR042229">
    <property type="entry name" value="Listeria/Bacterioides_rpt_sf"/>
</dbReference>
<gene>
    <name evidence="4" type="ORF">EJP82_25415</name>
</gene>
<evidence type="ECO:0000259" key="2">
    <source>
        <dbReference type="PROSITE" id="PS50853"/>
    </source>
</evidence>
<proteinExistence type="predicted"/>
<dbReference type="EMBL" id="RZNY01000039">
    <property type="protein sequence ID" value="RUT40221.1"/>
    <property type="molecule type" value="Genomic_DNA"/>
</dbReference>
<sequence length="1149" mass="121776">MLINSGLFAPTPAKADSTEETYVWTLTTPVGLRAIAYGNNLYVGAGLNGLIYTSPDLVTWMQQDVSAQTNKRLNTVKFLNGKFHAATGRDDNRTGAFFIYSSDGTNWSAGTGSTDYNTYVFSSIAYANNKYLATSSNGGGIEQSSTGASWSNTTVGVGAPRYNDITYVSNRFLVVGNINTVVGNINTVVGVVRQSADNTGTTWESDVSLTNVSGLNGIASDGNQVIAVGDGGTIFRTDATSPLLPTVAVTSPVNSTLEKVAYDSGNGGLYVAVGRSGAIITSSDGINWKIEAATPKIGEYMRGVIFGENTFVAVADGGVYKRVLGRSVSFDSKGGTTVGSQVVPIDTKANQPQVPIRTGYTFAGWYTDTETTSPFDFESTTITTDFTLYAKWTLLLPLSAPANVTAIVGDQQAMISWSSVTGATYYNIYQGTASNTYSLTPVATVSGTTYNYNAINLTNGTTYYFAIKAGSTVTSSTYSNEVVVTPEAVVLPTLPAVNVSSDNPHSELAKAGDTVTLTFTANKDLNGLPTVVIAGHSADVVSVGSSVYTAKYTFRGIETEGVVAFTIDYADRDGNAGGTVSATTDGSSVILDNVPPSGTFLIDGGASSTATTAVALSVTSTDGNGSGDIQMRFSNDNVDWSAWEAVAATKAWTLTGGSGTKTVYMALKDKAGNVTTQVISAAIELRTTSSGSSGSSSSGGNSSQIDFITANVENAGNANKTVVSTVIIRRTTDAKGQKKDDFNFTTEQVAKLVEQLAAAGSSSARIVIPDTKDEVSELNVTFPQASADLLGKNGIGFELATSDVRIDIPSVSMQGLKEDIYFRVVPVKEEEKRKETEQRARAEQKVQLGTGSKSADVIGRPMIIETNLQNRLVTLVLPLSEVSLTKQQLDDLGVFIEHSDGSKEFVKGEIVTYDESGKLGIRFVINKFSTFTIVYMENWNKVATADTTSHKAFVTGYTDGLFKPDARITRAEMATIATRVLDMEMKATSISFTDVPAAHWAKDAIDRVTKMGLMEGYPDGSFKPEQTITRAEMASMVVRMKGDIAANFNGSMFSDVDGHWAKKAIVSSKAVGIINGYPDGTFRPAAELSRAEAITMISKLLERGPLSGVNPKWTDVPATHWAFGYIQEASVNHAAGKTTDDGEQGVQIP</sequence>
<protein>
    <recommendedName>
        <fullName evidence="6">Fibronectin type-III domain-containing protein</fullName>
    </recommendedName>
</protein>
<evidence type="ECO:0008006" key="6">
    <source>
        <dbReference type="Google" id="ProtNLM"/>
    </source>
</evidence>
<dbReference type="InterPro" id="IPR036116">
    <property type="entry name" value="FN3_sf"/>
</dbReference>